<sequence length="333" mass="36494">MSSTKVIVVLGATGNQGGSVANTFLEKSGWQVRAVTRDTSGANAQALAKRGAQVVSADFDKPGTLSAVLEGAHAIFAVSNFWALYGEIASQGISEPEKPLNVLAAERETQQLKNVIDAAANVPTLERFVLSSLSDSTKWSKGKYPHVYHFDSKAKAEDYTIATYPELWKKTSTLQAGIFLSNFVSQPYFKVTKAKVDEGSVQFKGHLVADVKFPFIAPEEDTGPIVEALVKEPAGKRVIAYRQWLTMSELSEAFTKATGIKSEVVAIPLNEFHVPLPDDLKLELAENCGYWNEFGYEGREDPTVIHPKDLETSLSLGTAEEFFKKQDWKQALS</sequence>
<dbReference type="Gene3D" id="3.40.50.720">
    <property type="entry name" value="NAD(P)-binding Rossmann-like Domain"/>
    <property type="match status" value="1"/>
</dbReference>
<evidence type="ECO:0000313" key="5">
    <source>
        <dbReference type="Proteomes" id="UP000717696"/>
    </source>
</evidence>
<dbReference type="OrthoDB" id="3358371at2759"/>
<evidence type="ECO:0000313" key="4">
    <source>
        <dbReference type="EMBL" id="KAH7117261.1"/>
    </source>
</evidence>
<evidence type="ECO:0000256" key="1">
    <source>
        <dbReference type="ARBA" id="ARBA00006328"/>
    </source>
</evidence>
<protein>
    <recommendedName>
        <fullName evidence="3">NmrA-like domain-containing protein</fullName>
    </recommendedName>
</protein>
<dbReference type="Pfam" id="PF05368">
    <property type="entry name" value="NmrA"/>
    <property type="match status" value="1"/>
</dbReference>
<dbReference type="PANTHER" id="PTHR42748:SF28">
    <property type="entry name" value="NMRA-LIKE DOMAIN-CONTAINING PROTEIN"/>
    <property type="match status" value="1"/>
</dbReference>
<gene>
    <name evidence="4" type="ORF">B0J13DRAFT_533052</name>
</gene>
<dbReference type="SUPFAM" id="SSF51735">
    <property type="entry name" value="NAD(P)-binding Rossmann-fold domains"/>
    <property type="match status" value="1"/>
</dbReference>
<accession>A0A9P9DDJ6</accession>
<dbReference type="Gene3D" id="3.90.25.10">
    <property type="entry name" value="UDP-galactose 4-epimerase, domain 1"/>
    <property type="match status" value="1"/>
</dbReference>
<dbReference type="PANTHER" id="PTHR42748">
    <property type="entry name" value="NITROGEN METABOLITE REPRESSION PROTEIN NMRA FAMILY MEMBER"/>
    <property type="match status" value="1"/>
</dbReference>
<feature type="domain" description="NmrA-like" evidence="3">
    <location>
        <begin position="4"/>
        <end position="311"/>
    </location>
</feature>
<keyword evidence="5" id="KW-1185">Reference proteome</keyword>
<dbReference type="InterPro" id="IPR051164">
    <property type="entry name" value="NmrA-like_oxidored"/>
</dbReference>
<dbReference type="InterPro" id="IPR036291">
    <property type="entry name" value="NAD(P)-bd_dom_sf"/>
</dbReference>
<dbReference type="Proteomes" id="UP000717696">
    <property type="component" value="Unassembled WGS sequence"/>
</dbReference>
<keyword evidence="2" id="KW-0521">NADP</keyword>
<dbReference type="CDD" id="cd05251">
    <property type="entry name" value="NmrA_like_SDR_a"/>
    <property type="match status" value="1"/>
</dbReference>
<reference evidence="4" key="1">
    <citation type="journal article" date="2021" name="Nat. Commun.">
        <title>Genetic determinants of endophytism in the Arabidopsis root mycobiome.</title>
        <authorList>
            <person name="Mesny F."/>
            <person name="Miyauchi S."/>
            <person name="Thiergart T."/>
            <person name="Pickel B."/>
            <person name="Atanasova L."/>
            <person name="Karlsson M."/>
            <person name="Huettel B."/>
            <person name="Barry K.W."/>
            <person name="Haridas S."/>
            <person name="Chen C."/>
            <person name="Bauer D."/>
            <person name="Andreopoulos W."/>
            <person name="Pangilinan J."/>
            <person name="LaButti K."/>
            <person name="Riley R."/>
            <person name="Lipzen A."/>
            <person name="Clum A."/>
            <person name="Drula E."/>
            <person name="Henrissat B."/>
            <person name="Kohler A."/>
            <person name="Grigoriev I.V."/>
            <person name="Martin F.M."/>
            <person name="Hacquard S."/>
        </authorList>
    </citation>
    <scope>NUCLEOTIDE SEQUENCE</scope>
    <source>
        <strain evidence="4">MPI-CAGE-AT-0021</strain>
    </source>
</reference>
<comment type="caution">
    <text evidence="4">The sequence shown here is derived from an EMBL/GenBank/DDBJ whole genome shotgun (WGS) entry which is preliminary data.</text>
</comment>
<dbReference type="InterPro" id="IPR008030">
    <property type="entry name" value="NmrA-like"/>
</dbReference>
<proteinExistence type="inferred from homology"/>
<dbReference type="GO" id="GO:0005634">
    <property type="term" value="C:nucleus"/>
    <property type="evidence" value="ECO:0007669"/>
    <property type="project" value="TreeGrafter"/>
</dbReference>
<organism evidence="4 5">
    <name type="scientific">Dactylonectria estremocensis</name>
    <dbReference type="NCBI Taxonomy" id="1079267"/>
    <lineage>
        <taxon>Eukaryota</taxon>
        <taxon>Fungi</taxon>
        <taxon>Dikarya</taxon>
        <taxon>Ascomycota</taxon>
        <taxon>Pezizomycotina</taxon>
        <taxon>Sordariomycetes</taxon>
        <taxon>Hypocreomycetidae</taxon>
        <taxon>Hypocreales</taxon>
        <taxon>Nectriaceae</taxon>
        <taxon>Dactylonectria</taxon>
    </lineage>
</organism>
<evidence type="ECO:0000256" key="2">
    <source>
        <dbReference type="ARBA" id="ARBA00022857"/>
    </source>
</evidence>
<name>A0A9P9DDJ6_9HYPO</name>
<dbReference type="EMBL" id="JAGMUU010000034">
    <property type="protein sequence ID" value="KAH7117261.1"/>
    <property type="molecule type" value="Genomic_DNA"/>
</dbReference>
<evidence type="ECO:0000259" key="3">
    <source>
        <dbReference type="Pfam" id="PF05368"/>
    </source>
</evidence>
<dbReference type="AlphaFoldDB" id="A0A9P9DDJ6"/>
<comment type="similarity">
    <text evidence="1">Belongs to the NmrA-type oxidoreductase family.</text>
</comment>